<dbReference type="GO" id="GO:0000307">
    <property type="term" value="C:cyclin-dependent protein kinase holoenzyme complex"/>
    <property type="evidence" value="ECO:0007669"/>
    <property type="project" value="TreeGrafter"/>
</dbReference>
<name>A0A9Q0NEF7_9DIPT</name>
<keyword evidence="3" id="KW-0812">Transmembrane</keyword>
<evidence type="ECO:0000313" key="5">
    <source>
        <dbReference type="Proteomes" id="UP001151699"/>
    </source>
</evidence>
<keyword evidence="3" id="KW-1133">Transmembrane helix</keyword>
<protein>
    <recommendedName>
        <fullName evidence="2">Protein CNPPD1</fullName>
    </recommendedName>
</protein>
<comment type="caution">
    <text evidence="4">The sequence shown here is derived from an EMBL/GenBank/DDBJ whole genome shotgun (WGS) entry which is preliminary data.</text>
</comment>
<evidence type="ECO:0000256" key="3">
    <source>
        <dbReference type="SAM" id="Phobius"/>
    </source>
</evidence>
<dbReference type="Gene3D" id="1.10.472.10">
    <property type="entry name" value="Cyclin-like"/>
    <property type="match status" value="1"/>
</dbReference>
<dbReference type="GO" id="GO:0005634">
    <property type="term" value="C:nucleus"/>
    <property type="evidence" value="ECO:0007669"/>
    <property type="project" value="TreeGrafter"/>
</dbReference>
<dbReference type="GO" id="GO:0016538">
    <property type="term" value="F:cyclin-dependent protein serine/threonine kinase regulator activity"/>
    <property type="evidence" value="ECO:0007669"/>
    <property type="project" value="TreeGrafter"/>
</dbReference>
<keyword evidence="5" id="KW-1185">Reference proteome</keyword>
<dbReference type="AlphaFoldDB" id="A0A9Q0NEF7"/>
<dbReference type="EMBL" id="WJQU01000001">
    <property type="protein sequence ID" value="KAJ6648798.1"/>
    <property type="molecule type" value="Genomic_DNA"/>
</dbReference>
<keyword evidence="3" id="KW-0472">Membrane</keyword>
<sequence length="377" mass="43110">MTKYWRLRNDARNVTKQIMPHDEFIKRIQKTLYSSSMSKCQISRPLSVYASDVFNSDHRGYSLNRLSYVTVGNLRYATPCSLLLSMIYLDRLRDIDPMYSKRITPTELFLVSMMVSTKFYCGYDEDVYLSDWTEQGEITQDHLKQLEIQFLCAINWNLFVSNKEFFEKLKFVETEIAKRQGLERGWLTYTELSNLLPSLAIAKAFLQHTSIFVVSYAASVVTIAGAFFLASKVPGTALYSSLSKSETMKLNEHIIVNDTSSSTHLLDKANDIGDGCCDFDDVLFERLKDDLLENTTVSERPSIENQTTILAPGVANISKINLVPYSYVGFQSGINLRSYLDDNRHKVNDSYITNLHDVPVQSLCRNFGNLVTWMKLI</sequence>
<dbReference type="InterPro" id="IPR013922">
    <property type="entry name" value="Cyclin_PHO80-like"/>
</dbReference>
<dbReference type="PANTHER" id="PTHR15615">
    <property type="match status" value="1"/>
</dbReference>
<evidence type="ECO:0000256" key="1">
    <source>
        <dbReference type="ARBA" id="ARBA00038508"/>
    </source>
</evidence>
<dbReference type="SUPFAM" id="SSF47954">
    <property type="entry name" value="Cyclin-like"/>
    <property type="match status" value="1"/>
</dbReference>
<gene>
    <name evidence="4" type="primary">CNPPD1</name>
    <name evidence="4" type="ORF">Bhyg_04030</name>
</gene>
<dbReference type="Pfam" id="PF08613">
    <property type="entry name" value="Cyclin"/>
    <property type="match status" value="1"/>
</dbReference>
<organism evidence="4 5">
    <name type="scientific">Pseudolycoriella hygida</name>
    <dbReference type="NCBI Taxonomy" id="35572"/>
    <lineage>
        <taxon>Eukaryota</taxon>
        <taxon>Metazoa</taxon>
        <taxon>Ecdysozoa</taxon>
        <taxon>Arthropoda</taxon>
        <taxon>Hexapoda</taxon>
        <taxon>Insecta</taxon>
        <taxon>Pterygota</taxon>
        <taxon>Neoptera</taxon>
        <taxon>Endopterygota</taxon>
        <taxon>Diptera</taxon>
        <taxon>Nematocera</taxon>
        <taxon>Sciaroidea</taxon>
        <taxon>Sciaridae</taxon>
        <taxon>Pseudolycoriella</taxon>
    </lineage>
</organism>
<comment type="similarity">
    <text evidence="1">Belongs to the CNPPD1 family.</text>
</comment>
<accession>A0A9Q0NEF7</accession>
<evidence type="ECO:0000256" key="2">
    <source>
        <dbReference type="ARBA" id="ARBA00040808"/>
    </source>
</evidence>
<dbReference type="Proteomes" id="UP001151699">
    <property type="component" value="Chromosome A"/>
</dbReference>
<dbReference type="InterPro" id="IPR036915">
    <property type="entry name" value="Cyclin-like_sf"/>
</dbReference>
<dbReference type="PANTHER" id="PTHR15615:SF108">
    <property type="entry name" value="PROTEIN CNPPD1"/>
    <property type="match status" value="1"/>
</dbReference>
<dbReference type="CDD" id="cd20557">
    <property type="entry name" value="CYCLIN_ScPCL1-like"/>
    <property type="match status" value="1"/>
</dbReference>
<dbReference type="GO" id="GO:0019901">
    <property type="term" value="F:protein kinase binding"/>
    <property type="evidence" value="ECO:0007669"/>
    <property type="project" value="InterPro"/>
</dbReference>
<dbReference type="OrthoDB" id="244495at2759"/>
<evidence type="ECO:0000313" key="4">
    <source>
        <dbReference type="EMBL" id="KAJ6648798.1"/>
    </source>
</evidence>
<reference evidence="4" key="1">
    <citation type="submission" date="2022-07" db="EMBL/GenBank/DDBJ databases">
        <authorList>
            <person name="Trinca V."/>
            <person name="Uliana J.V.C."/>
            <person name="Torres T.T."/>
            <person name="Ward R.J."/>
            <person name="Monesi N."/>
        </authorList>
    </citation>
    <scope>NUCLEOTIDE SEQUENCE</scope>
    <source>
        <strain evidence="4">HSMRA1968</strain>
        <tissue evidence="4">Whole embryos</tissue>
    </source>
</reference>
<feature type="transmembrane region" description="Helical" evidence="3">
    <location>
        <begin position="211"/>
        <end position="230"/>
    </location>
</feature>
<proteinExistence type="inferred from homology"/>